<name>A0A3M9XLH6_9HYPH</name>
<dbReference type="RefSeq" id="WP_123174662.1">
    <property type="nucleotide sequence ID" value="NZ_QWDD01000001.1"/>
</dbReference>
<accession>A0A3M9XLH6</accession>
<dbReference type="EMBL" id="QWDD01000001">
    <property type="protein sequence ID" value="RNJ48665.1"/>
    <property type="molecule type" value="Genomic_DNA"/>
</dbReference>
<dbReference type="Gene3D" id="3.20.20.140">
    <property type="entry name" value="Metal-dependent hydrolases"/>
    <property type="match status" value="1"/>
</dbReference>
<evidence type="ECO:0000256" key="3">
    <source>
        <dbReference type="ARBA" id="ARBA00022801"/>
    </source>
</evidence>
<dbReference type="EC" id="3.1.3.48" evidence="2"/>
<comment type="catalytic activity">
    <reaction evidence="4">
        <text>O-phospho-L-tyrosyl-[protein] + H2O = L-tyrosyl-[protein] + phosphate</text>
        <dbReference type="Rhea" id="RHEA:10684"/>
        <dbReference type="Rhea" id="RHEA-COMP:10136"/>
        <dbReference type="Rhea" id="RHEA-COMP:20101"/>
        <dbReference type="ChEBI" id="CHEBI:15377"/>
        <dbReference type="ChEBI" id="CHEBI:43474"/>
        <dbReference type="ChEBI" id="CHEBI:46858"/>
        <dbReference type="ChEBI" id="CHEBI:61978"/>
        <dbReference type="EC" id="3.1.3.48"/>
    </reaction>
</comment>
<dbReference type="InterPro" id="IPR016667">
    <property type="entry name" value="Caps_polysacc_synth_CpsB/CapC"/>
</dbReference>
<gene>
    <name evidence="6" type="ORF">D1O30_02495</name>
</gene>
<keyword evidence="3" id="KW-0378">Hydrolase</keyword>
<dbReference type="SUPFAM" id="SSF89550">
    <property type="entry name" value="PHP domain-like"/>
    <property type="match status" value="1"/>
</dbReference>
<protein>
    <recommendedName>
        <fullName evidence="2">protein-tyrosine-phosphatase</fullName>
        <ecNumber evidence="2">3.1.3.48</ecNumber>
    </recommendedName>
</protein>
<evidence type="ECO:0000313" key="7">
    <source>
        <dbReference type="Proteomes" id="UP000268623"/>
    </source>
</evidence>
<dbReference type="GO" id="GO:0004725">
    <property type="term" value="F:protein tyrosine phosphatase activity"/>
    <property type="evidence" value="ECO:0007669"/>
    <property type="project" value="UniProtKB-EC"/>
</dbReference>
<dbReference type="GO" id="GO:0030145">
    <property type="term" value="F:manganese ion binding"/>
    <property type="evidence" value="ECO:0007669"/>
    <property type="project" value="InterPro"/>
</dbReference>
<comment type="similarity">
    <text evidence="1">Belongs to the metallo-dependent hydrolases superfamily. CpsB/CapC family.</text>
</comment>
<comment type="caution">
    <text evidence="6">The sequence shown here is derived from an EMBL/GenBank/DDBJ whole genome shotgun (WGS) entry which is preliminary data.</text>
</comment>
<evidence type="ECO:0000256" key="2">
    <source>
        <dbReference type="ARBA" id="ARBA00013064"/>
    </source>
</evidence>
<evidence type="ECO:0000256" key="5">
    <source>
        <dbReference type="SAM" id="MobiDB-lite"/>
    </source>
</evidence>
<dbReference type="Proteomes" id="UP000268623">
    <property type="component" value="Unassembled WGS sequence"/>
</dbReference>
<evidence type="ECO:0000256" key="1">
    <source>
        <dbReference type="ARBA" id="ARBA00005750"/>
    </source>
</evidence>
<evidence type="ECO:0000313" key="6">
    <source>
        <dbReference type="EMBL" id="RNJ48665.1"/>
    </source>
</evidence>
<dbReference type="InterPro" id="IPR016195">
    <property type="entry name" value="Pol/histidinol_Pase-like"/>
</dbReference>
<dbReference type="PANTHER" id="PTHR39181:SF1">
    <property type="entry name" value="TYROSINE-PROTEIN PHOSPHATASE YWQE"/>
    <property type="match status" value="1"/>
</dbReference>
<organism evidence="6 7">
    <name type="scientific">Methylocystis hirsuta</name>
    <dbReference type="NCBI Taxonomy" id="369798"/>
    <lineage>
        <taxon>Bacteria</taxon>
        <taxon>Pseudomonadati</taxon>
        <taxon>Pseudomonadota</taxon>
        <taxon>Alphaproteobacteria</taxon>
        <taxon>Hyphomicrobiales</taxon>
        <taxon>Methylocystaceae</taxon>
        <taxon>Methylocystis</taxon>
    </lineage>
</organism>
<keyword evidence="7" id="KW-1185">Reference proteome</keyword>
<proteinExistence type="inferred from homology"/>
<dbReference type="PANTHER" id="PTHR39181">
    <property type="entry name" value="TYROSINE-PROTEIN PHOSPHATASE YWQE"/>
    <property type="match status" value="1"/>
</dbReference>
<dbReference type="AlphaFoldDB" id="A0A3M9XLH6"/>
<sequence>MIDLHSHILPGIDDGAANFDIALEMARIAVANGVTVQACTPHIFPGVYDNSGPQIRLAVDEFQNCLDEHGIPLRLVTGADAHIVPNMVDGLRSGAILSLADTRYVLVEPPHHVAPPRIEYLFFELLTAGYVPILTHPERLTWIESRFETFVQLFHAGVWMQLTSGSVTGSFGRRPQYWSERMLNEGMVHILASDAHGARRRRPDLAEGRAAAAKWLGETEAEQLVLIRPRAILENVAPSDVAPPARAQHSNSGDPCSVESRTRGQRSRWTGARRDSGPGEKRRHGADRGFSGLLERFFG</sequence>
<feature type="region of interest" description="Disordered" evidence="5">
    <location>
        <begin position="241"/>
        <end position="291"/>
    </location>
</feature>
<reference evidence="6 7" key="1">
    <citation type="submission" date="2018-08" db="EMBL/GenBank/DDBJ databases">
        <title>Genome sequence of Methylocystis hirsuta CSC1, a methanotroph able to accumulate PHAs.</title>
        <authorList>
            <person name="Bordel S."/>
            <person name="Rodriguez E."/>
            <person name="Gancedo J."/>
            <person name="Munoz R."/>
        </authorList>
    </citation>
    <scope>NUCLEOTIDE SEQUENCE [LARGE SCALE GENOMIC DNA]</scope>
    <source>
        <strain evidence="6 7">CSC1</strain>
    </source>
</reference>
<dbReference type="Pfam" id="PF19567">
    <property type="entry name" value="CpsB_CapC"/>
    <property type="match status" value="1"/>
</dbReference>
<evidence type="ECO:0000256" key="4">
    <source>
        <dbReference type="ARBA" id="ARBA00051722"/>
    </source>
</evidence>
<dbReference type="OrthoDB" id="9788539at2"/>